<feature type="region of interest" description="Disordered" evidence="6">
    <location>
        <begin position="250"/>
        <end position="286"/>
    </location>
</feature>
<dbReference type="Gene3D" id="2.60.40.60">
    <property type="entry name" value="Cadherins"/>
    <property type="match status" value="1"/>
</dbReference>
<dbReference type="OrthoDB" id="9396897at2759"/>
<dbReference type="EMBL" id="JAGFMF010011769">
    <property type="protein sequence ID" value="KAG8513284.1"/>
    <property type="molecule type" value="Genomic_DNA"/>
</dbReference>
<feature type="domain" description="Cadherin prodomain" evidence="7">
    <location>
        <begin position="1"/>
        <end position="72"/>
    </location>
</feature>
<organism evidence="8 9">
    <name type="scientific">Galemys pyrenaicus</name>
    <name type="common">Iberian desman</name>
    <name type="synonym">Pyrenean desman</name>
    <dbReference type="NCBI Taxonomy" id="202257"/>
    <lineage>
        <taxon>Eukaryota</taxon>
        <taxon>Metazoa</taxon>
        <taxon>Chordata</taxon>
        <taxon>Craniata</taxon>
        <taxon>Vertebrata</taxon>
        <taxon>Euteleostomi</taxon>
        <taxon>Mammalia</taxon>
        <taxon>Eutheria</taxon>
        <taxon>Laurasiatheria</taxon>
        <taxon>Eulipotyphla</taxon>
        <taxon>Talpidae</taxon>
        <taxon>Galemys</taxon>
    </lineage>
</organism>
<evidence type="ECO:0000256" key="2">
    <source>
        <dbReference type="ARBA" id="ARBA00022475"/>
    </source>
</evidence>
<keyword evidence="4" id="KW-0472">Membrane</keyword>
<dbReference type="AlphaFoldDB" id="A0A8J6A0L5"/>
<dbReference type="Pfam" id="PF08758">
    <property type="entry name" value="Cadherin_pro"/>
    <property type="match status" value="1"/>
</dbReference>
<reference evidence="8" key="1">
    <citation type="journal article" date="2021" name="Evol. Appl.">
        <title>The genome of the Pyrenean desman and the effects of bottlenecks and inbreeding on the genomic landscape of an endangered species.</title>
        <authorList>
            <person name="Escoda L."/>
            <person name="Castresana J."/>
        </authorList>
    </citation>
    <scope>NUCLEOTIDE SEQUENCE</scope>
    <source>
        <strain evidence="8">IBE-C5619</strain>
    </source>
</reference>
<dbReference type="InterPro" id="IPR015919">
    <property type="entry name" value="Cadherin-like_sf"/>
</dbReference>
<proteinExistence type="predicted"/>
<dbReference type="SMART" id="SM01055">
    <property type="entry name" value="Cadherin_pro"/>
    <property type="match status" value="1"/>
</dbReference>
<keyword evidence="3" id="KW-0130">Cell adhesion</keyword>
<dbReference type="InterPro" id="IPR014868">
    <property type="entry name" value="Cadherin_pro_dom"/>
</dbReference>
<dbReference type="Proteomes" id="UP000700334">
    <property type="component" value="Unassembled WGS sequence"/>
</dbReference>
<evidence type="ECO:0000256" key="5">
    <source>
        <dbReference type="ARBA" id="ARBA00023180"/>
    </source>
</evidence>
<evidence type="ECO:0000313" key="8">
    <source>
        <dbReference type="EMBL" id="KAG8513284.1"/>
    </source>
</evidence>
<keyword evidence="2" id="KW-1003">Cell membrane</keyword>
<evidence type="ECO:0000259" key="7">
    <source>
        <dbReference type="SMART" id="SM01055"/>
    </source>
</evidence>
<evidence type="ECO:0000256" key="4">
    <source>
        <dbReference type="ARBA" id="ARBA00023136"/>
    </source>
</evidence>
<keyword evidence="9" id="KW-1185">Reference proteome</keyword>
<evidence type="ECO:0000256" key="6">
    <source>
        <dbReference type="SAM" id="MobiDB-lite"/>
    </source>
</evidence>
<accession>A0A8J6A0L5</accession>
<dbReference type="GO" id="GO:0005886">
    <property type="term" value="C:plasma membrane"/>
    <property type="evidence" value="ECO:0007669"/>
    <property type="project" value="UniProtKB-SubCell"/>
</dbReference>
<comment type="subcellular location">
    <subcellularLocation>
        <location evidence="1">Cell membrane</location>
    </subcellularLocation>
</comment>
<feature type="region of interest" description="Disordered" evidence="6">
    <location>
        <begin position="171"/>
        <end position="211"/>
    </location>
</feature>
<name>A0A8J6A0L5_GALPY</name>
<protein>
    <submittedName>
        <fullName evidence="8">Cadherin-4</fullName>
    </submittedName>
</protein>
<dbReference type="SUPFAM" id="SSF49313">
    <property type="entry name" value="Cadherin-like"/>
    <property type="match status" value="1"/>
</dbReference>
<evidence type="ECO:0000256" key="3">
    <source>
        <dbReference type="ARBA" id="ARBA00022889"/>
    </source>
</evidence>
<dbReference type="GO" id="GO:0005509">
    <property type="term" value="F:calcium ion binding"/>
    <property type="evidence" value="ECO:0007669"/>
    <property type="project" value="InterPro"/>
</dbReference>
<comment type="caution">
    <text evidence="8">The sequence shown here is derived from an EMBL/GenBank/DDBJ whole genome shotgun (WGS) entry which is preliminary data.</text>
</comment>
<keyword evidence="5" id="KW-0325">Glycoprotein</keyword>
<evidence type="ECO:0000256" key="1">
    <source>
        <dbReference type="ARBA" id="ARBA00004236"/>
    </source>
</evidence>
<gene>
    <name evidence="8" type="ORF">J0S82_018611</name>
</gene>
<dbReference type="GO" id="GO:0007155">
    <property type="term" value="P:cell adhesion"/>
    <property type="evidence" value="ECO:0007669"/>
    <property type="project" value="UniProtKB-KW"/>
</dbReference>
<sequence>MEDYASALKFSSCVRTQGLQYETSSVDFRVGLDGTVFAARELQIPSEQVAFTVTARDRQTAERWHAVVRLRVAPARPTRPGHVIRKIIEDDLLPSVNFLSLLVGPAREVPLMSKAVLVFPWTFRASPAVGGHWPAAETLVAAAAADCRCTPPTPAPAQARLGRELAELLRGQPDAPGGRHQRRAAQPRPPSEGWPGAQHPGADPAAPACRAAVPPGEWPCPARAAVGTFMKAALGTACLGPTCGLGSPSTARGPLPGAPPVPGTLTGQAGKAPTPTSDPVATRGAPSRPHFRAAWLQIGVPRFLLGLDAQP</sequence>
<evidence type="ECO:0000313" key="9">
    <source>
        <dbReference type="Proteomes" id="UP000700334"/>
    </source>
</evidence>
<feature type="compositionally biased region" description="Low complexity" evidence="6">
    <location>
        <begin position="200"/>
        <end position="211"/>
    </location>
</feature>